<keyword evidence="1" id="KW-1133">Transmembrane helix</keyword>
<dbReference type="RefSeq" id="WP_204466149.1">
    <property type="nucleotide sequence ID" value="NZ_JAFBCV010000005.1"/>
</dbReference>
<dbReference type="EMBL" id="JAFBCV010000005">
    <property type="protein sequence ID" value="MBM7838858.1"/>
    <property type="molecule type" value="Genomic_DNA"/>
</dbReference>
<sequence>MLIKRFLYAIKSFFLFLLFPVLWRFPATKRGLLKSLVGEQIEVSTPFGFVSGTLLSTKKDYIVLIDETETQVFVRIDKIETIQSF</sequence>
<keyword evidence="1" id="KW-0472">Membrane</keyword>
<dbReference type="Proteomes" id="UP001179280">
    <property type="component" value="Unassembled WGS sequence"/>
</dbReference>
<evidence type="ECO:0000313" key="2">
    <source>
        <dbReference type="EMBL" id="MBM7838858.1"/>
    </source>
</evidence>
<proteinExistence type="predicted"/>
<keyword evidence="3" id="KW-1185">Reference proteome</keyword>
<evidence type="ECO:0000256" key="1">
    <source>
        <dbReference type="SAM" id="Phobius"/>
    </source>
</evidence>
<dbReference type="Pfam" id="PF10842">
    <property type="entry name" value="DUF2642"/>
    <property type="match status" value="1"/>
</dbReference>
<reference evidence="2" key="1">
    <citation type="submission" date="2021-01" db="EMBL/GenBank/DDBJ databases">
        <title>Genomic Encyclopedia of Type Strains, Phase IV (KMG-IV): sequencing the most valuable type-strain genomes for metagenomic binning, comparative biology and taxonomic classification.</title>
        <authorList>
            <person name="Goeker M."/>
        </authorList>
    </citation>
    <scope>NUCLEOTIDE SEQUENCE</scope>
    <source>
        <strain evidence="2">DSM 21943</strain>
    </source>
</reference>
<dbReference type="InterPro" id="IPR020139">
    <property type="entry name" value="DUF2642"/>
</dbReference>
<evidence type="ECO:0000313" key="3">
    <source>
        <dbReference type="Proteomes" id="UP001179280"/>
    </source>
</evidence>
<feature type="transmembrane region" description="Helical" evidence="1">
    <location>
        <begin position="6"/>
        <end position="25"/>
    </location>
</feature>
<evidence type="ECO:0008006" key="4">
    <source>
        <dbReference type="Google" id="ProtNLM"/>
    </source>
</evidence>
<name>A0ABS2STM1_9BACI</name>
<gene>
    <name evidence="2" type="ORF">JOC54_002117</name>
</gene>
<keyword evidence="1" id="KW-0812">Transmembrane</keyword>
<protein>
    <recommendedName>
        <fullName evidence="4">Preprotein translocase subunit YajC</fullName>
    </recommendedName>
</protein>
<accession>A0ABS2STM1</accession>
<organism evidence="2 3">
    <name type="scientific">Shouchella xiaoxiensis</name>
    <dbReference type="NCBI Taxonomy" id="766895"/>
    <lineage>
        <taxon>Bacteria</taxon>
        <taxon>Bacillati</taxon>
        <taxon>Bacillota</taxon>
        <taxon>Bacilli</taxon>
        <taxon>Bacillales</taxon>
        <taxon>Bacillaceae</taxon>
        <taxon>Shouchella</taxon>
    </lineage>
</organism>
<comment type="caution">
    <text evidence="2">The sequence shown here is derived from an EMBL/GenBank/DDBJ whole genome shotgun (WGS) entry which is preliminary data.</text>
</comment>